<dbReference type="Proteomes" id="UP001157114">
    <property type="component" value="Unassembled WGS sequence"/>
</dbReference>
<dbReference type="SUPFAM" id="SSF46767">
    <property type="entry name" value="Methylated DNA-protein cysteine methyltransferase, C-terminal domain"/>
    <property type="match status" value="1"/>
</dbReference>
<sequence length="169" mass="19036">MYWLGSFKYKGIGAVPQNPDLQHGACLSLPVEEEVTFPVSLYDKGTIEMKACQHAGKGQTHMLQPYTQRVVDIIKRIPEGKVMTYGQIAALAGSSRGARQVVRILHSLSSIHQLPWHRVVNAKGEIAISEDESRMLQQHLLEAEGVYVGISRRIDLEQYRYEPDIPPDR</sequence>
<dbReference type="CDD" id="cd06445">
    <property type="entry name" value="ATase"/>
    <property type="match status" value="1"/>
</dbReference>
<dbReference type="InterPro" id="IPR014048">
    <property type="entry name" value="MethylDNA_cys_MeTrfase_DNA-bd"/>
</dbReference>
<feature type="domain" description="Methylated-DNA-[protein]-cysteine S-methyltransferase DNA binding" evidence="2">
    <location>
        <begin position="66"/>
        <end position="146"/>
    </location>
</feature>
<dbReference type="Pfam" id="PF01035">
    <property type="entry name" value="DNA_binding_1"/>
    <property type="match status" value="1"/>
</dbReference>
<dbReference type="EMBL" id="BSSQ01000016">
    <property type="protein sequence ID" value="GLX69967.1"/>
    <property type="molecule type" value="Genomic_DNA"/>
</dbReference>
<keyword evidence="1" id="KW-0227">DNA damage</keyword>
<organism evidence="3 4">
    <name type="scientific">Paenibacillus glycanilyticus</name>
    <dbReference type="NCBI Taxonomy" id="126569"/>
    <lineage>
        <taxon>Bacteria</taxon>
        <taxon>Bacillati</taxon>
        <taxon>Bacillota</taxon>
        <taxon>Bacilli</taxon>
        <taxon>Bacillales</taxon>
        <taxon>Paenibacillaceae</taxon>
        <taxon>Paenibacillus</taxon>
    </lineage>
</organism>
<evidence type="ECO:0000256" key="1">
    <source>
        <dbReference type="ARBA" id="ARBA00022763"/>
    </source>
</evidence>
<keyword evidence="4" id="KW-1185">Reference proteome</keyword>
<evidence type="ECO:0000313" key="4">
    <source>
        <dbReference type="Proteomes" id="UP001157114"/>
    </source>
</evidence>
<dbReference type="PANTHER" id="PTHR42942:SF1">
    <property type="entry name" value="ALKYLTRANSFERASE-LIKE PROTEIN 1"/>
    <property type="match status" value="1"/>
</dbReference>
<gene>
    <name evidence="3" type="ORF">MU1_43130</name>
</gene>
<dbReference type="InterPro" id="IPR036217">
    <property type="entry name" value="MethylDNA_cys_MeTrfase_DNAb"/>
</dbReference>
<comment type="caution">
    <text evidence="3">The sequence shown here is derived from an EMBL/GenBank/DDBJ whole genome shotgun (WGS) entry which is preliminary data.</text>
</comment>
<dbReference type="InterPro" id="IPR052520">
    <property type="entry name" value="ATL_DNA_repair"/>
</dbReference>
<reference evidence="3 4" key="1">
    <citation type="submission" date="2023-03" db="EMBL/GenBank/DDBJ databases">
        <title>Draft genome sequence of the bacteria which degrade cell wall of Tricholomamatutake.</title>
        <authorList>
            <person name="Konishi Y."/>
            <person name="Fukuta Y."/>
            <person name="Shirasaka N."/>
        </authorList>
    </citation>
    <scope>NUCLEOTIDE SEQUENCE [LARGE SCALE GENOMIC DNA]</scope>
    <source>
        <strain evidence="4">mu1</strain>
    </source>
</reference>
<proteinExistence type="predicted"/>
<dbReference type="InterPro" id="IPR036388">
    <property type="entry name" value="WH-like_DNA-bd_sf"/>
</dbReference>
<evidence type="ECO:0000259" key="2">
    <source>
        <dbReference type="Pfam" id="PF01035"/>
    </source>
</evidence>
<dbReference type="Gene3D" id="1.10.10.10">
    <property type="entry name" value="Winged helix-like DNA-binding domain superfamily/Winged helix DNA-binding domain"/>
    <property type="match status" value="1"/>
</dbReference>
<name>A0ABQ6GLR0_9BACL</name>
<protein>
    <recommendedName>
        <fullName evidence="2">Methylated-DNA-[protein]-cysteine S-methyltransferase DNA binding domain-containing protein</fullName>
    </recommendedName>
</protein>
<evidence type="ECO:0000313" key="3">
    <source>
        <dbReference type="EMBL" id="GLX69967.1"/>
    </source>
</evidence>
<dbReference type="PANTHER" id="PTHR42942">
    <property type="entry name" value="6-O-METHYLGUANINE DNA METHYLTRANSFERASE"/>
    <property type="match status" value="1"/>
</dbReference>
<accession>A0ABQ6GLR0</accession>